<evidence type="ECO:0000313" key="2">
    <source>
        <dbReference type="Proteomes" id="UP000093100"/>
    </source>
</evidence>
<name>A0AAX0H9H8_CAMFE</name>
<dbReference type="EMBL" id="LFLK01000008">
    <property type="protein sequence ID" value="OCR90208.1"/>
    <property type="molecule type" value="Genomic_DNA"/>
</dbReference>
<sequence>MEPNEDELRIFNIGLLEDKRMKLGSVRSDIYSLKSKLTEALNEPMDLRQFETITKEIILKLKIKNKLVFEIENLKN</sequence>
<proteinExistence type="predicted"/>
<evidence type="ECO:0000313" key="1">
    <source>
        <dbReference type="EMBL" id="OCR90208.1"/>
    </source>
</evidence>
<organism evidence="1 2">
    <name type="scientific">Campylobacter fetus subsp. testudinum</name>
    <dbReference type="NCBI Taxonomy" id="1507806"/>
    <lineage>
        <taxon>Bacteria</taxon>
        <taxon>Pseudomonadati</taxon>
        <taxon>Campylobacterota</taxon>
        <taxon>Epsilonproteobacteria</taxon>
        <taxon>Campylobacterales</taxon>
        <taxon>Campylobacteraceae</taxon>
        <taxon>Campylobacter</taxon>
    </lineage>
</organism>
<accession>A0AAX0H9H8</accession>
<gene>
    <name evidence="1" type="ORF">CFT12S02225_07510</name>
</gene>
<dbReference type="Proteomes" id="UP000093100">
    <property type="component" value="Unassembled WGS sequence"/>
</dbReference>
<dbReference type="RefSeq" id="WP_065841112.1">
    <property type="nucleotide sequence ID" value="NZ_JAAOXI010000035.1"/>
</dbReference>
<protein>
    <submittedName>
        <fullName evidence="1">Uncharacterized protein</fullName>
    </submittedName>
</protein>
<reference evidence="1 2" key="1">
    <citation type="journal article" date="2016" name="Genome Biol. Evol.">
        <title>Comparative Genomics of Campylobacter fetus from Reptiles and Mammals Reveals Divergent Evolution in Host-Associated Lineages.</title>
        <authorList>
            <person name="Gilbert M.J."/>
            <person name="Miller W.G."/>
            <person name="Yee E."/>
            <person name="Zomer A.L."/>
            <person name="van der Graaf-van Bloois L."/>
            <person name="Fitzgerald C."/>
            <person name="Forbes K.J."/>
            <person name="Meric G."/>
            <person name="Sheppard S.K."/>
            <person name="Wagenaar J.A."/>
            <person name="Duim B."/>
        </authorList>
    </citation>
    <scope>NUCLEOTIDE SEQUENCE [LARGE SCALE GENOMIC DNA]</scope>
    <source>
        <strain evidence="1 2">12S02225-3</strain>
    </source>
</reference>
<comment type="caution">
    <text evidence="1">The sequence shown here is derived from an EMBL/GenBank/DDBJ whole genome shotgun (WGS) entry which is preliminary data.</text>
</comment>
<dbReference type="AlphaFoldDB" id="A0AAX0H9H8"/>